<comment type="function">
    <text evidence="10">This enzyme has both lysozyme (acetylmuramidase) and diacetylmuramidase activities.</text>
</comment>
<dbReference type="Pfam" id="PF01183">
    <property type="entry name" value="Glyco_hydro_25"/>
    <property type="match status" value="1"/>
</dbReference>
<accession>A0A2G8RQ32</accession>
<dbReference type="OrthoDB" id="6590422at2759"/>
<name>A0A2G8RQ32_9APHY</name>
<evidence type="ECO:0000256" key="5">
    <source>
        <dbReference type="ARBA" id="ARBA00022529"/>
    </source>
</evidence>
<dbReference type="GO" id="GO:0016998">
    <property type="term" value="P:cell wall macromolecule catabolic process"/>
    <property type="evidence" value="ECO:0007669"/>
    <property type="project" value="InterPro"/>
</dbReference>
<dbReference type="Proteomes" id="UP000230002">
    <property type="component" value="Unassembled WGS sequence"/>
</dbReference>
<dbReference type="GO" id="GO:0003796">
    <property type="term" value="F:lysozyme activity"/>
    <property type="evidence" value="ECO:0007669"/>
    <property type="project" value="UniProtKB-EC"/>
</dbReference>
<dbReference type="GO" id="GO:0016052">
    <property type="term" value="P:carbohydrate catabolic process"/>
    <property type="evidence" value="ECO:0007669"/>
    <property type="project" value="TreeGrafter"/>
</dbReference>
<dbReference type="PANTHER" id="PTHR34135">
    <property type="entry name" value="LYSOZYME"/>
    <property type="match status" value="1"/>
</dbReference>
<keyword evidence="6" id="KW-0081">Bacteriolytic enzyme</keyword>
<comment type="subcellular location">
    <subcellularLocation>
        <location evidence="2">Secreted</location>
    </subcellularLocation>
</comment>
<dbReference type="AlphaFoldDB" id="A0A2G8RQ32"/>
<keyword evidence="5" id="KW-0929">Antimicrobial</keyword>
<evidence type="ECO:0000256" key="3">
    <source>
        <dbReference type="ARBA" id="ARBA00010646"/>
    </source>
</evidence>
<dbReference type="GO" id="GO:0009253">
    <property type="term" value="P:peptidoglycan catabolic process"/>
    <property type="evidence" value="ECO:0007669"/>
    <property type="project" value="InterPro"/>
</dbReference>
<proteinExistence type="inferred from homology"/>
<dbReference type="SUPFAM" id="SSF51445">
    <property type="entry name" value="(Trans)glycosidases"/>
    <property type="match status" value="1"/>
</dbReference>
<dbReference type="CDD" id="cd06412">
    <property type="entry name" value="GH25_CH-type"/>
    <property type="match status" value="1"/>
</dbReference>
<reference evidence="13 14" key="1">
    <citation type="journal article" date="2015" name="Sci. Rep.">
        <title>Chromosome-level genome map provides insights into diverse defense mechanisms in the medicinal fungus Ganoderma sinense.</title>
        <authorList>
            <person name="Zhu Y."/>
            <person name="Xu J."/>
            <person name="Sun C."/>
            <person name="Zhou S."/>
            <person name="Xu H."/>
            <person name="Nelson D.R."/>
            <person name="Qian J."/>
            <person name="Song J."/>
            <person name="Luo H."/>
            <person name="Xiang L."/>
            <person name="Li Y."/>
            <person name="Xu Z."/>
            <person name="Ji A."/>
            <person name="Wang L."/>
            <person name="Lu S."/>
            <person name="Hayward A."/>
            <person name="Sun W."/>
            <person name="Li X."/>
            <person name="Schwartz D.C."/>
            <person name="Wang Y."/>
            <person name="Chen S."/>
        </authorList>
    </citation>
    <scope>NUCLEOTIDE SEQUENCE [LARGE SCALE GENOMIC DNA]</scope>
    <source>
        <strain evidence="13 14">ZZ0214-1</strain>
    </source>
</reference>
<evidence type="ECO:0000256" key="2">
    <source>
        <dbReference type="ARBA" id="ARBA00004613"/>
    </source>
</evidence>
<dbReference type="EC" id="3.2.1.17" evidence="11"/>
<keyword evidence="4" id="KW-0964">Secreted</keyword>
<evidence type="ECO:0000313" key="13">
    <source>
        <dbReference type="EMBL" id="PIL23612.1"/>
    </source>
</evidence>
<keyword evidence="14" id="KW-1185">Reference proteome</keyword>
<evidence type="ECO:0000256" key="1">
    <source>
        <dbReference type="ARBA" id="ARBA00000632"/>
    </source>
</evidence>
<evidence type="ECO:0000256" key="9">
    <source>
        <dbReference type="ARBA" id="ARBA00023295"/>
    </source>
</evidence>
<dbReference type="InterPro" id="IPR002053">
    <property type="entry name" value="Glyco_hydro_25"/>
</dbReference>
<evidence type="ECO:0000256" key="11">
    <source>
        <dbReference type="RuleBase" id="RU361176"/>
    </source>
</evidence>
<dbReference type="PROSITE" id="PS00953">
    <property type="entry name" value="GLYCOSYL_HYDROL_F25_1"/>
    <property type="match status" value="1"/>
</dbReference>
<evidence type="ECO:0000256" key="10">
    <source>
        <dbReference type="ARBA" id="ARBA00055588"/>
    </source>
</evidence>
<evidence type="ECO:0000256" key="8">
    <source>
        <dbReference type="ARBA" id="ARBA00023157"/>
    </source>
</evidence>
<evidence type="ECO:0000256" key="4">
    <source>
        <dbReference type="ARBA" id="ARBA00022525"/>
    </source>
</evidence>
<dbReference type="InterPro" id="IPR017853">
    <property type="entry name" value="GH"/>
</dbReference>
<keyword evidence="8" id="KW-1015">Disulfide bond</keyword>
<feature type="signal peptide" evidence="12">
    <location>
        <begin position="1"/>
        <end position="18"/>
    </location>
</feature>
<dbReference type="FunFam" id="3.20.20.80:FF:000060">
    <property type="entry name" value="Lysozyme M1"/>
    <property type="match status" value="1"/>
</dbReference>
<gene>
    <name evidence="13" type="ORF">GSI_14925</name>
</gene>
<comment type="caution">
    <text evidence="13">The sequence shown here is derived from an EMBL/GenBank/DDBJ whole genome shotgun (WGS) entry which is preliminary data.</text>
</comment>
<comment type="similarity">
    <text evidence="3 11">Belongs to the glycosyl hydrolase 25 family.</text>
</comment>
<dbReference type="InterPro" id="IPR018077">
    <property type="entry name" value="Glyco_hydro_fam25_subgr"/>
</dbReference>
<dbReference type="InterPro" id="IPR008270">
    <property type="entry name" value="Glyco_hydro_25_AS"/>
</dbReference>
<feature type="chain" id="PRO_5013795670" description="Lysozyme" evidence="12">
    <location>
        <begin position="19"/>
        <end position="235"/>
    </location>
</feature>
<keyword evidence="9 11" id="KW-0326">Glycosidase</keyword>
<organism evidence="13 14">
    <name type="scientific">Ganoderma sinense ZZ0214-1</name>
    <dbReference type="NCBI Taxonomy" id="1077348"/>
    <lineage>
        <taxon>Eukaryota</taxon>
        <taxon>Fungi</taxon>
        <taxon>Dikarya</taxon>
        <taxon>Basidiomycota</taxon>
        <taxon>Agaricomycotina</taxon>
        <taxon>Agaricomycetes</taxon>
        <taxon>Polyporales</taxon>
        <taxon>Polyporaceae</taxon>
        <taxon>Ganoderma</taxon>
    </lineage>
</organism>
<dbReference type="SMART" id="SM00641">
    <property type="entry name" value="Glyco_25"/>
    <property type="match status" value="1"/>
</dbReference>
<evidence type="ECO:0000313" key="14">
    <source>
        <dbReference type="Proteomes" id="UP000230002"/>
    </source>
</evidence>
<keyword evidence="7 11" id="KW-0378">Hydrolase</keyword>
<comment type="catalytic activity">
    <reaction evidence="1 11">
        <text>Hydrolysis of (1-&gt;4)-beta-linkages between N-acetylmuramic acid and N-acetyl-D-glucosamine residues in a peptidoglycan and between N-acetyl-D-glucosamine residues in chitodextrins.</text>
        <dbReference type="EC" id="3.2.1.17"/>
    </reaction>
</comment>
<dbReference type="GO" id="GO:0031640">
    <property type="term" value="P:killing of cells of another organism"/>
    <property type="evidence" value="ECO:0007669"/>
    <property type="project" value="UniProtKB-KW"/>
</dbReference>
<dbReference type="EMBL" id="AYKW01000068">
    <property type="protein sequence ID" value="PIL23612.1"/>
    <property type="molecule type" value="Genomic_DNA"/>
</dbReference>
<protein>
    <recommendedName>
        <fullName evidence="11">Lysozyme</fullName>
        <ecNumber evidence="11">3.2.1.17</ecNumber>
    </recommendedName>
</protein>
<keyword evidence="12" id="KW-0732">Signal</keyword>
<dbReference type="GO" id="GO:0005576">
    <property type="term" value="C:extracellular region"/>
    <property type="evidence" value="ECO:0007669"/>
    <property type="project" value="UniProtKB-SubCell"/>
</dbReference>
<dbReference type="GO" id="GO:0042742">
    <property type="term" value="P:defense response to bacterium"/>
    <property type="evidence" value="ECO:0007669"/>
    <property type="project" value="UniProtKB-KW"/>
</dbReference>
<evidence type="ECO:0000256" key="12">
    <source>
        <dbReference type="SAM" id="SignalP"/>
    </source>
</evidence>
<sequence>MKFAVASLLAFVATAVSASPTLESRASKPKGIDVSHYQGTVNFAAAKANGVSFAFIKATEGHTYKDPSFSANYVAATNAGILRGGYHFAHPDSSSGAAQANFFLAHGGGWSKDGRTLPGALDIEYNPSGSKCYGLSASAMVAWIKDFSNTYHSHTGVYPIIYTTTDWWKTCTGNSAAFGNTNPLWIAHYASSIGALPAGWGFTTFWQYADKGSLGPGDQDEFNGTLEGLKKIALG</sequence>
<dbReference type="Gene3D" id="3.20.20.80">
    <property type="entry name" value="Glycosidases"/>
    <property type="match status" value="1"/>
</dbReference>
<dbReference type="PROSITE" id="PS51904">
    <property type="entry name" value="GLYCOSYL_HYDROL_F25_2"/>
    <property type="match status" value="1"/>
</dbReference>
<evidence type="ECO:0000256" key="7">
    <source>
        <dbReference type="ARBA" id="ARBA00022801"/>
    </source>
</evidence>
<evidence type="ECO:0000256" key="6">
    <source>
        <dbReference type="ARBA" id="ARBA00022638"/>
    </source>
</evidence>
<dbReference type="PANTHER" id="PTHR34135:SF2">
    <property type="entry name" value="LYSOZYME"/>
    <property type="match status" value="1"/>
</dbReference>